<protein>
    <submittedName>
        <fullName evidence="6">Sugar ABC transporter substrate-binding protein</fullName>
    </submittedName>
</protein>
<feature type="signal peptide" evidence="4">
    <location>
        <begin position="1"/>
        <end position="25"/>
    </location>
</feature>
<name>A0ABU4HZ51_9ACTN</name>
<keyword evidence="3 4" id="KW-0732">Signal</keyword>
<dbReference type="InterPro" id="IPR025997">
    <property type="entry name" value="SBP_2_dom"/>
</dbReference>
<feature type="chain" id="PRO_5047298200" evidence="4">
    <location>
        <begin position="26"/>
        <end position="335"/>
    </location>
</feature>
<sequence>MVVHTPRRRWALTLAVVTAASVAIGCGSSSDDGGSGSATAAGGGDKPTVGFINGSSVEFNMCVSRGLKAGLGDGAELNEVNSRDDVGAEVSNGEDLLARNPDALVLQTVNVQSGAQIVAKANTEKVPVFLSSVDFVRDPSKVAGAVVFDNGATGAKIGGFLAEQISAAGGSDEVKVAIVAGAPGAASDFLVRGFKGALAAAPNAKVVFEQPAMWNRGKAASVAENMIQAQPDLDYVLVSNEDMAFGVLKSLQAAGKDGQVKIVTNGGTELGLRAVEEGEFLSTTDASPFQIGFRTGRAVLADLGGERAAEPVQTLPVQVITRDNAADAAAYCAAS</sequence>
<dbReference type="Proteomes" id="UP001284601">
    <property type="component" value="Unassembled WGS sequence"/>
</dbReference>
<dbReference type="InterPro" id="IPR028082">
    <property type="entry name" value="Peripla_BP_I"/>
</dbReference>
<keyword evidence="7" id="KW-1185">Reference proteome</keyword>
<dbReference type="PANTHER" id="PTHR46847">
    <property type="entry name" value="D-ALLOSE-BINDING PERIPLASMIC PROTEIN-RELATED"/>
    <property type="match status" value="1"/>
</dbReference>
<evidence type="ECO:0000256" key="2">
    <source>
        <dbReference type="ARBA" id="ARBA00007639"/>
    </source>
</evidence>
<dbReference type="PANTHER" id="PTHR46847:SF1">
    <property type="entry name" value="D-ALLOSE-BINDING PERIPLASMIC PROTEIN-RELATED"/>
    <property type="match status" value="1"/>
</dbReference>
<dbReference type="CDD" id="cd01536">
    <property type="entry name" value="PBP1_ABC_sugar_binding-like"/>
    <property type="match status" value="1"/>
</dbReference>
<reference evidence="7" key="1">
    <citation type="submission" date="2023-07" db="EMBL/GenBank/DDBJ databases">
        <title>Conexibacter stalactiti sp. nov., isolated from stalactites in a lava cave and emended description of the genus Conexibacter.</title>
        <authorList>
            <person name="Lee S.D."/>
        </authorList>
    </citation>
    <scope>NUCLEOTIDE SEQUENCE [LARGE SCALE GENOMIC DNA]</scope>
    <source>
        <strain evidence="7">KCTC 39840</strain>
    </source>
</reference>
<evidence type="ECO:0000256" key="1">
    <source>
        <dbReference type="ARBA" id="ARBA00004196"/>
    </source>
</evidence>
<organism evidence="6 7">
    <name type="scientific">Conexibacter stalactiti</name>
    <dbReference type="NCBI Taxonomy" id="1940611"/>
    <lineage>
        <taxon>Bacteria</taxon>
        <taxon>Bacillati</taxon>
        <taxon>Actinomycetota</taxon>
        <taxon>Thermoleophilia</taxon>
        <taxon>Solirubrobacterales</taxon>
        <taxon>Conexibacteraceae</taxon>
        <taxon>Conexibacter</taxon>
    </lineage>
</organism>
<dbReference type="SUPFAM" id="SSF53822">
    <property type="entry name" value="Periplasmic binding protein-like I"/>
    <property type="match status" value="1"/>
</dbReference>
<comment type="subcellular location">
    <subcellularLocation>
        <location evidence="1">Cell envelope</location>
    </subcellularLocation>
</comment>
<feature type="domain" description="Periplasmic binding protein" evidence="5">
    <location>
        <begin position="71"/>
        <end position="305"/>
    </location>
</feature>
<accession>A0ABU4HZ51</accession>
<comment type="caution">
    <text evidence="6">The sequence shown here is derived from an EMBL/GenBank/DDBJ whole genome shotgun (WGS) entry which is preliminary data.</text>
</comment>
<dbReference type="EMBL" id="JAWSTH010000083">
    <property type="protein sequence ID" value="MDW5597334.1"/>
    <property type="molecule type" value="Genomic_DNA"/>
</dbReference>
<gene>
    <name evidence="6" type="ORF">R7226_23505</name>
</gene>
<dbReference type="RefSeq" id="WP_318599798.1">
    <property type="nucleotide sequence ID" value="NZ_JAWSTH010000083.1"/>
</dbReference>
<evidence type="ECO:0000313" key="7">
    <source>
        <dbReference type="Proteomes" id="UP001284601"/>
    </source>
</evidence>
<evidence type="ECO:0000256" key="3">
    <source>
        <dbReference type="ARBA" id="ARBA00022729"/>
    </source>
</evidence>
<dbReference type="Pfam" id="PF13407">
    <property type="entry name" value="Peripla_BP_4"/>
    <property type="match status" value="1"/>
</dbReference>
<evidence type="ECO:0000259" key="5">
    <source>
        <dbReference type="Pfam" id="PF13407"/>
    </source>
</evidence>
<proteinExistence type="inferred from homology"/>
<dbReference type="Gene3D" id="3.40.50.2300">
    <property type="match status" value="2"/>
</dbReference>
<comment type="similarity">
    <text evidence="2">Belongs to the bacterial solute-binding protein 2 family.</text>
</comment>
<dbReference type="PROSITE" id="PS51257">
    <property type="entry name" value="PROKAR_LIPOPROTEIN"/>
    <property type="match status" value="1"/>
</dbReference>
<evidence type="ECO:0000313" key="6">
    <source>
        <dbReference type="EMBL" id="MDW5597334.1"/>
    </source>
</evidence>
<evidence type="ECO:0000256" key="4">
    <source>
        <dbReference type="SAM" id="SignalP"/>
    </source>
</evidence>